<reference evidence="1" key="1">
    <citation type="submission" date="2020-06" db="EMBL/GenBank/DDBJ databases">
        <authorList>
            <person name="Li T."/>
            <person name="Hu X."/>
            <person name="Zhang T."/>
            <person name="Song X."/>
            <person name="Zhang H."/>
            <person name="Dai N."/>
            <person name="Sheng W."/>
            <person name="Hou X."/>
            <person name="Wei L."/>
        </authorList>
    </citation>
    <scope>NUCLEOTIDE SEQUENCE</scope>
    <source>
        <strain evidence="1">KEN1</strain>
        <tissue evidence="1">Leaf</tissue>
    </source>
</reference>
<proteinExistence type="predicted"/>
<name>A0AAW2SMV4_9LAMI</name>
<dbReference type="AlphaFoldDB" id="A0AAW2SMV4"/>
<evidence type="ECO:0000313" key="1">
    <source>
        <dbReference type="EMBL" id="KAL0393597.1"/>
    </source>
</evidence>
<sequence length="86" mass="9429">MVVTGSVWWEKLSRNFVPVQCTKLIFVPPWEGFSPNSTRSSIMASVLRDDGAWQFTAGQQALSENGQVETFDPQSLTSPIGLLVVG</sequence>
<accession>A0AAW2SMV4</accession>
<protein>
    <submittedName>
        <fullName evidence="1">Uncharacterized protein</fullName>
    </submittedName>
</protein>
<reference evidence="1" key="2">
    <citation type="journal article" date="2024" name="Plant">
        <title>Genomic evolution and insights into agronomic trait innovations of Sesamum species.</title>
        <authorList>
            <person name="Miao H."/>
            <person name="Wang L."/>
            <person name="Qu L."/>
            <person name="Liu H."/>
            <person name="Sun Y."/>
            <person name="Le M."/>
            <person name="Wang Q."/>
            <person name="Wei S."/>
            <person name="Zheng Y."/>
            <person name="Lin W."/>
            <person name="Duan Y."/>
            <person name="Cao H."/>
            <person name="Xiong S."/>
            <person name="Wang X."/>
            <person name="Wei L."/>
            <person name="Li C."/>
            <person name="Ma Q."/>
            <person name="Ju M."/>
            <person name="Zhao R."/>
            <person name="Li G."/>
            <person name="Mu C."/>
            <person name="Tian Q."/>
            <person name="Mei H."/>
            <person name="Zhang T."/>
            <person name="Gao T."/>
            <person name="Zhang H."/>
        </authorList>
    </citation>
    <scope>NUCLEOTIDE SEQUENCE</scope>
    <source>
        <strain evidence="1">KEN1</strain>
    </source>
</reference>
<dbReference type="PANTHER" id="PTHR44099">
    <property type="entry name" value="RABCONNECTIN-3B, ISOFORM A"/>
    <property type="match status" value="1"/>
</dbReference>
<dbReference type="GO" id="GO:0005737">
    <property type="term" value="C:cytoplasm"/>
    <property type="evidence" value="ECO:0007669"/>
    <property type="project" value="TreeGrafter"/>
</dbReference>
<comment type="caution">
    <text evidence="1">The sequence shown here is derived from an EMBL/GenBank/DDBJ whole genome shotgun (WGS) entry which is preliminary data.</text>
</comment>
<organism evidence="1">
    <name type="scientific">Sesamum latifolium</name>
    <dbReference type="NCBI Taxonomy" id="2727402"/>
    <lineage>
        <taxon>Eukaryota</taxon>
        <taxon>Viridiplantae</taxon>
        <taxon>Streptophyta</taxon>
        <taxon>Embryophyta</taxon>
        <taxon>Tracheophyta</taxon>
        <taxon>Spermatophyta</taxon>
        <taxon>Magnoliopsida</taxon>
        <taxon>eudicotyledons</taxon>
        <taxon>Gunneridae</taxon>
        <taxon>Pentapetalae</taxon>
        <taxon>asterids</taxon>
        <taxon>lamiids</taxon>
        <taxon>Lamiales</taxon>
        <taxon>Pedaliaceae</taxon>
        <taxon>Sesamum</taxon>
    </lineage>
</organism>
<dbReference type="PANTHER" id="PTHR44099:SF4">
    <property type="entry name" value="RABCONNECTIN-3B, ISOFORM A"/>
    <property type="match status" value="1"/>
</dbReference>
<dbReference type="InterPro" id="IPR049916">
    <property type="entry name" value="WDR72-like"/>
</dbReference>
<gene>
    <name evidence="1" type="ORF">Slati_4325900</name>
</gene>
<dbReference type="EMBL" id="JACGWN010000016">
    <property type="protein sequence ID" value="KAL0393597.1"/>
    <property type="molecule type" value="Genomic_DNA"/>
</dbReference>